<dbReference type="PANTHER" id="PTHR23048:SF53">
    <property type="entry name" value="CALMODULIN"/>
    <property type="match status" value="1"/>
</dbReference>
<keyword evidence="5" id="KW-0472">Membrane</keyword>
<keyword evidence="5" id="KW-0812">Transmembrane</keyword>
<dbReference type="SMART" id="SM00054">
    <property type="entry name" value="EFh"/>
    <property type="match status" value="3"/>
</dbReference>
<evidence type="ECO:0000256" key="2">
    <source>
        <dbReference type="ARBA" id="ARBA00022723"/>
    </source>
</evidence>
<sequence>MVDQLSDEQISEFREAFSLFDKDNDVATLRTMKLASMKTYDHCAGRITTKELATVMRSLGQSPTDAELQDMINEVDADGNGTIDFTEFLNLMATKMTSEGELKEAFRVFDKDQNGYISAAELRHIMTNLGEKLSKEDVDEMIRDRVSADCLGMLWLWGRAPWHQILIWSLFFLLLVFLDS</sequence>
<accession>A0A7N0UVG4</accession>
<dbReference type="PROSITE" id="PS00018">
    <property type="entry name" value="EF_HAND_1"/>
    <property type="match status" value="1"/>
</dbReference>
<dbReference type="Gramene" id="Kaladp0082s0210.1.v1.1">
    <property type="protein sequence ID" value="Kaladp0082s0210.1.v1.1"/>
    <property type="gene ID" value="Kaladp0082s0210.v1.1"/>
</dbReference>
<feature type="domain" description="EF-hand" evidence="6">
    <location>
        <begin position="63"/>
        <end position="92"/>
    </location>
</feature>
<evidence type="ECO:0000259" key="6">
    <source>
        <dbReference type="PROSITE" id="PS50222"/>
    </source>
</evidence>
<dbReference type="InterPro" id="IPR050230">
    <property type="entry name" value="CALM/Myosin/TropC-like"/>
</dbReference>
<dbReference type="PROSITE" id="PS50222">
    <property type="entry name" value="EF_HAND_2"/>
    <property type="match status" value="2"/>
</dbReference>
<evidence type="ECO:0000313" key="8">
    <source>
        <dbReference type="Proteomes" id="UP000594263"/>
    </source>
</evidence>
<reference evidence="7" key="1">
    <citation type="submission" date="2021-01" db="UniProtKB">
        <authorList>
            <consortium name="EnsemblPlants"/>
        </authorList>
    </citation>
    <scope>IDENTIFICATION</scope>
</reference>
<dbReference type="InterPro" id="IPR018247">
    <property type="entry name" value="EF_Hand_1_Ca_BS"/>
</dbReference>
<keyword evidence="3" id="KW-0677">Repeat</keyword>
<dbReference type="Gene3D" id="1.10.238.10">
    <property type="entry name" value="EF-hand"/>
    <property type="match status" value="2"/>
</dbReference>
<evidence type="ECO:0000256" key="4">
    <source>
        <dbReference type="ARBA" id="ARBA00022837"/>
    </source>
</evidence>
<evidence type="ECO:0000256" key="5">
    <source>
        <dbReference type="SAM" id="Phobius"/>
    </source>
</evidence>
<dbReference type="InterPro" id="IPR002048">
    <property type="entry name" value="EF_hand_dom"/>
</dbReference>
<dbReference type="CDD" id="cd00051">
    <property type="entry name" value="EFh"/>
    <property type="match status" value="1"/>
</dbReference>
<dbReference type="PANTHER" id="PTHR23048">
    <property type="entry name" value="MYOSIN LIGHT CHAIN 1, 3"/>
    <property type="match status" value="1"/>
</dbReference>
<evidence type="ECO:0000256" key="3">
    <source>
        <dbReference type="ARBA" id="ARBA00022737"/>
    </source>
</evidence>
<dbReference type="FunFam" id="1.10.238.10:FF:000034">
    <property type="entry name" value="Calmodulin"/>
    <property type="match status" value="1"/>
</dbReference>
<keyword evidence="4" id="KW-0106">Calcium</keyword>
<comment type="similarity">
    <text evidence="1">Belongs to the calmodulin family.</text>
</comment>
<dbReference type="EnsemblPlants" id="Kaladp0082s0210.1.v1.1">
    <property type="protein sequence ID" value="Kaladp0082s0210.1.v1.1"/>
    <property type="gene ID" value="Kaladp0082s0210.v1.1"/>
</dbReference>
<name>A0A7N0UVG4_KALFE</name>
<dbReference type="Proteomes" id="UP000594263">
    <property type="component" value="Unplaced"/>
</dbReference>
<keyword evidence="8" id="KW-1185">Reference proteome</keyword>
<dbReference type="AlphaFoldDB" id="A0A7N0UVG4"/>
<dbReference type="Pfam" id="PF13499">
    <property type="entry name" value="EF-hand_7"/>
    <property type="match status" value="2"/>
</dbReference>
<dbReference type="SUPFAM" id="SSF47473">
    <property type="entry name" value="EF-hand"/>
    <property type="match status" value="1"/>
</dbReference>
<feature type="domain" description="EF-hand" evidence="6">
    <location>
        <begin position="97"/>
        <end position="132"/>
    </location>
</feature>
<dbReference type="FunFam" id="1.10.238.10:FF:000100">
    <property type="entry name" value="Calmodulin 1"/>
    <property type="match status" value="1"/>
</dbReference>
<protein>
    <recommendedName>
        <fullName evidence="6">EF-hand domain-containing protein</fullName>
    </recommendedName>
</protein>
<keyword evidence="2" id="KW-0479">Metal-binding</keyword>
<evidence type="ECO:0000256" key="1">
    <source>
        <dbReference type="ARBA" id="ARBA00009763"/>
    </source>
</evidence>
<dbReference type="InterPro" id="IPR011992">
    <property type="entry name" value="EF-hand-dom_pair"/>
</dbReference>
<keyword evidence="5" id="KW-1133">Transmembrane helix</keyword>
<proteinExistence type="inferred from homology"/>
<organism evidence="7 8">
    <name type="scientific">Kalanchoe fedtschenkoi</name>
    <name type="common">Lavender scallops</name>
    <name type="synonym">South American air plant</name>
    <dbReference type="NCBI Taxonomy" id="63787"/>
    <lineage>
        <taxon>Eukaryota</taxon>
        <taxon>Viridiplantae</taxon>
        <taxon>Streptophyta</taxon>
        <taxon>Embryophyta</taxon>
        <taxon>Tracheophyta</taxon>
        <taxon>Spermatophyta</taxon>
        <taxon>Magnoliopsida</taxon>
        <taxon>eudicotyledons</taxon>
        <taxon>Gunneridae</taxon>
        <taxon>Pentapetalae</taxon>
        <taxon>Saxifragales</taxon>
        <taxon>Crassulaceae</taxon>
        <taxon>Kalanchoe</taxon>
    </lineage>
</organism>
<evidence type="ECO:0000313" key="7">
    <source>
        <dbReference type="EnsemblPlants" id="Kaladp0082s0210.1.v1.1"/>
    </source>
</evidence>
<dbReference type="GO" id="GO:0005509">
    <property type="term" value="F:calcium ion binding"/>
    <property type="evidence" value="ECO:0007669"/>
    <property type="project" value="InterPro"/>
</dbReference>
<feature type="transmembrane region" description="Helical" evidence="5">
    <location>
        <begin position="161"/>
        <end position="178"/>
    </location>
</feature>
<dbReference type="GO" id="GO:0016460">
    <property type="term" value="C:myosin II complex"/>
    <property type="evidence" value="ECO:0007669"/>
    <property type="project" value="TreeGrafter"/>
</dbReference>